<reference evidence="3 4" key="1">
    <citation type="journal article" date="2021" name="Nat. Plants">
        <title>The Taxus genome provides insights into paclitaxel biosynthesis.</title>
        <authorList>
            <person name="Xiong X."/>
            <person name="Gou J."/>
            <person name="Liao Q."/>
            <person name="Li Y."/>
            <person name="Zhou Q."/>
            <person name="Bi G."/>
            <person name="Li C."/>
            <person name="Du R."/>
            <person name="Wang X."/>
            <person name="Sun T."/>
            <person name="Guo L."/>
            <person name="Liang H."/>
            <person name="Lu P."/>
            <person name="Wu Y."/>
            <person name="Zhang Z."/>
            <person name="Ro D.K."/>
            <person name="Shang Y."/>
            <person name="Huang S."/>
            <person name="Yan J."/>
        </authorList>
    </citation>
    <scope>NUCLEOTIDE SEQUENCE [LARGE SCALE GENOMIC DNA]</scope>
    <source>
        <strain evidence="3">Ta-2019</strain>
    </source>
</reference>
<feature type="region of interest" description="Disordered" evidence="1">
    <location>
        <begin position="1430"/>
        <end position="1465"/>
    </location>
</feature>
<dbReference type="Pfam" id="PF19633">
    <property type="entry name" value="SDG2_C"/>
    <property type="match status" value="1"/>
</dbReference>
<feature type="region of interest" description="Disordered" evidence="1">
    <location>
        <begin position="206"/>
        <end position="297"/>
    </location>
</feature>
<feature type="compositionally biased region" description="Basic and acidic residues" evidence="1">
    <location>
        <begin position="242"/>
        <end position="251"/>
    </location>
</feature>
<dbReference type="InterPro" id="IPR045606">
    <property type="entry name" value="ATXR3_C"/>
</dbReference>
<dbReference type="PROSITE" id="PS50280">
    <property type="entry name" value="SET"/>
    <property type="match status" value="1"/>
</dbReference>
<feature type="compositionally biased region" description="Basic and acidic residues" evidence="1">
    <location>
        <begin position="383"/>
        <end position="395"/>
    </location>
</feature>
<dbReference type="EMBL" id="JAHRHJ020000003">
    <property type="protein sequence ID" value="KAH9323189.1"/>
    <property type="molecule type" value="Genomic_DNA"/>
</dbReference>
<feature type="compositionally biased region" description="Basic and acidic residues" evidence="1">
    <location>
        <begin position="174"/>
        <end position="187"/>
    </location>
</feature>
<accession>A0AA38GKC7</accession>
<feature type="non-terminal residue" evidence="3">
    <location>
        <position position="1"/>
    </location>
</feature>
<dbReference type="Pfam" id="PF00856">
    <property type="entry name" value="SET"/>
    <property type="match status" value="1"/>
</dbReference>
<feature type="compositionally biased region" description="Basic and acidic residues" evidence="1">
    <location>
        <begin position="1196"/>
        <end position="1220"/>
    </location>
</feature>
<dbReference type="PANTHER" id="PTHR46655">
    <property type="entry name" value="HISTONE-LYSINE N-METHYLTRANSFERASE ATXR3"/>
    <property type="match status" value="1"/>
</dbReference>
<dbReference type="SUPFAM" id="SSF82199">
    <property type="entry name" value="SET domain"/>
    <property type="match status" value="1"/>
</dbReference>
<feature type="domain" description="SET" evidence="2">
    <location>
        <begin position="1937"/>
        <end position="2077"/>
    </location>
</feature>
<feature type="region of interest" description="Disordered" evidence="1">
    <location>
        <begin position="147"/>
        <end position="187"/>
    </location>
</feature>
<name>A0AA38GKC7_TAXCH</name>
<protein>
    <recommendedName>
        <fullName evidence="2">SET domain-containing protein</fullName>
    </recommendedName>
</protein>
<dbReference type="InterPro" id="IPR025640">
    <property type="entry name" value="GYF_2"/>
</dbReference>
<dbReference type="SUPFAM" id="SSF55277">
    <property type="entry name" value="GYF domain"/>
    <property type="match status" value="1"/>
</dbReference>
<organism evidence="3 4">
    <name type="scientific">Taxus chinensis</name>
    <name type="common">Chinese yew</name>
    <name type="synonym">Taxus wallichiana var. chinensis</name>
    <dbReference type="NCBI Taxonomy" id="29808"/>
    <lineage>
        <taxon>Eukaryota</taxon>
        <taxon>Viridiplantae</taxon>
        <taxon>Streptophyta</taxon>
        <taxon>Embryophyta</taxon>
        <taxon>Tracheophyta</taxon>
        <taxon>Spermatophyta</taxon>
        <taxon>Pinopsida</taxon>
        <taxon>Pinidae</taxon>
        <taxon>Conifers II</taxon>
        <taxon>Cupressales</taxon>
        <taxon>Taxaceae</taxon>
        <taxon>Taxus</taxon>
    </lineage>
</organism>
<feature type="compositionally biased region" description="Basic and acidic residues" evidence="1">
    <location>
        <begin position="429"/>
        <end position="438"/>
    </location>
</feature>
<evidence type="ECO:0000313" key="4">
    <source>
        <dbReference type="Proteomes" id="UP000824469"/>
    </source>
</evidence>
<evidence type="ECO:0000259" key="2">
    <source>
        <dbReference type="PROSITE" id="PS50280"/>
    </source>
</evidence>
<evidence type="ECO:0000256" key="1">
    <source>
        <dbReference type="SAM" id="MobiDB-lite"/>
    </source>
</evidence>
<dbReference type="OMA" id="PHISYVH"/>
<feature type="region of interest" description="Disordered" evidence="1">
    <location>
        <begin position="326"/>
        <end position="482"/>
    </location>
</feature>
<sequence>MVSMGDGGVACVAASQNFMEHFNSSESFCGNHGFEKNKNSAQFQDDDQQVANNLERNKEEGSSRTEFLCENANNNDVAEISKAEVHVSDCGTGNSNDVIAASTTSTSYSDGGVAAVGHVDRPRRSRWDVTEDSNGCDYRIRENGAGVGVRRHDSEERQDERHKEVELGLGQDNAGREHLGNHQAEKSLRVDVRLKSRRGVISDDVHSRLGHFDSPSCRNSNERYSNDRYPGYYKSNSFSRGPYERPSRHLESSSSLRSGHERHSSRRPGSADRGGYSERSSYDTRRYQYEDRNGYKKSSAEKYYGRYNSSQAYDDRKYHRREVDWKDSRRHSNHRQSHSGWDRVVDDSRQSDHRQSHSGWGDRILDDNRQSDGRQSYSGWVDRVSEDSRLSESRQSHSGRGNQVLDDGKGRNSNSWGNHVRSSYSSLTKDSRSSKDVEAQLSASPAQTPASDRSERFHDEVRSEGNTAHLSEHNILSEPPKTEEPVCRGWVYIDHLGIEQGPIKLVDLRMLVEDGQLQSDHLIKREGTDEWVTIENAASPMPFGKLSLVTTKIFPQVHSDPISETPRNKPGVVANNLENVNGMQNCESTFSVLQDNSGNFWLEDFHIDERVEKLMQRFPLIPGRENEIVSEALRHAARHVSHNLEHNGECEGSPGLRDGYDTYCNRWRDAELGKGFGNESNALKISITSGATLKKELDYDRDVSTGTGILFRGEGYSQFSGRWPSKGGDWRRIGENVGGCDRFLRKNVLNNGVPLCEILKSGMVDPRKSRQEASCYATHCKRLELPPWAYRWQEEKIDPLHKMDNALEVHFQSGHGTIATPKAHASMSKFQVCTPGSQISTPRGSVVSHDGFKTTRTHNVDLSKSLMGNKSNQHMSSTTKVPNTGKAASSFQCEMKFVLKSNSAVFKDSFSSAWELRANSQYVECSTVKVEQFPEQPLHHDLPAEDAKVSPSRVHVSNLPQVAEAEAARSNEVVSSAHVSTVTDLKLEMGEWYYRDGAGHEMGPSTFTQLQMLVSGGTLQKNSSVYRKSDDTWVPISHQVSAILNSSEKALIEDSPCRPPGTATPACKDPEQHYLEDCIPNHTAFHALYPQFVGYARGKLHEHVMKSYKSRDFAGAIGEVLDAWLNPKHSKNSKDTRLASHIIAQPISVIDSAGYKDNGVNLQSSEGKLDGNLKSSSTCQYSSNHILPLPGLSVSESEKHSRFESEATDSHSHGKRQDPGRRRRLQVIQEDDKPDIGRSELQAVSDIDRSCGDLDQEGTSHLEDNSNTQTRAHGSMMNACILERVFHFLGDDLKSIASSAATCKFWNSVIRVLKSKSTRVDFSSLGPVCNDVVFQTIMRGYGEGKIKHLILNDCTNLSADALTHFLHGCTSMIFIDIIGCNQFKDVVRMFNNLQWQKSPFPGPSSSGDQSEETHCKVKSLKQINDKIYGSSRSSRASDIYTSDDSAGRDVHMPLPEADQGEPMDVDDFHVDNKVSVSPVRHRTYLAKRIKLSSSGKSAKIQVEDGSLKGESSGKSSSGYSAGGGKIIERLLSATLKEMMGLYPNSFFLLQGSGIEQKVKAGGYAGDMQGISSFGTDVSMICRKAFRAHKKGSRAHFAAEEIFKAAHRHIKNLKDKFENICSGDVHNQKSAHGNDMIPRLGKDKSQSSLYTINTNVKKRYGRGMPMGLKRSKRRRGMSNSDCSDFIEEDMSDRERRFSKQKKRQWSDSETETSESSGFLEQEFQEKDDKNDMEDSELEMKFDSEGEDGGYYDQKYAMDEELETSVREWGARMTTESLVPPVTRKYEVIDEYVIVADEAEVTRKMKVCLPIDYAEKLKAANDKRDNNYAHLEIPELKEYRPRKQLGDEVLEQEVYGIDPYTHNLIVDTMPKGLDYSLEERHAIIEEVLLRVLNENVRDYTGTGKTPMEYPLQDVVQRMVAHAEKLGDIRKQTFFQGLLKAMQSRQSAEKYVAYRKGLGVVCNKEGGFEKDDFVVEFLGEVYPAWRWYEKQDGIRSFQKKDKDPAPEFYNIALERPKSDGAGYDLVVVDAMHKANYASRICHSCRPNCEAKVTAVDGQYQIGLYTVRPIQYGEEITFDYNSLTESKEEYEASVCLCGTSCCRGSYLNLAGAGAYQKVLKECHSVLNRHHLLLEACTDSVTQKDVSDLRAAGVGTCLLSGLPDWAVAYSAHVVRFMNHERSKLPDQILKHIRKEKRKAGIEISSEYDERGEAEIQADGFYNQRLHNLAITLDKARYIISKLFEDPTKAPPPLRKVEATELVSLLWKDEDSLVEELLRCMANYVSEERLNRLKQQVHRRELSGSRNSEKSLRESLLWLRDELRNMPSSCKCRHDAAADLIHLYAYTKCFFKSFDYGPVESLPLCISPLDLGPKYADSMGAGFQEWQKIYGKDYALGQLIYWFKQTASDPGANLNKARRGCLVLPDISSCYAKGQQKRVIT</sequence>
<comment type="caution">
    <text evidence="3">The sequence shown here is derived from an EMBL/GenBank/DDBJ whole genome shotgun (WGS) entry which is preliminary data.</text>
</comment>
<dbReference type="CDD" id="cd10531">
    <property type="entry name" value="SET_SETD2-like"/>
    <property type="match status" value="1"/>
</dbReference>
<dbReference type="Gene3D" id="2.170.270.10">
    <property type="entry name" value="SET domain"/>
    <property type="match status" value="1"/>
</dbReference>
<feature type="compositionally biased region" description="Polar residues" evidence="1">
    <location>
        <begin position="411"/>
        <end position="428"/>
    </location>
</feature>
<dbReference type="CDD" id="cd09917">
    <property type="entry name" value="F-box_SF"/>
    <property type="match status" value="1"/>
</dbReference>
<feature type="compositionally biased region" description="Polar residues" evidence="1">
    <location>
        <begin position="441"/>
        <end position="451"/>
    </location>
</feature>
<dbReference type="InterPro" id="IPR001214">
    <property type="entry name" value="SET_dom"/>
</dbReference>
<dbReference type="InterPro" id="IPR046341">
    <property type="entry name" value="SET_dom_sf"/>
</dbReference>
<dbReference type="Proteomes" id="UP000824469">
    <property type="component" value="Unassembled WGS sequence"/>
</dbReference>
<feature type="compositionally biased region" description="Basic and acidic residues" evidence="1">
    <location>
        <begin position="340"/>
        <end position="355"/>
    </location>
</feature>
<dbReference type="Pfam" id="PF25531">
    <property type="entry name" value="GYF_ATXR3"/>
    <property type="match status" value="1"/>
</dbReference>
<gene>
    <name evidence="3" type="ORF">KI387_017828</name>
</gene>
<dbReference type="PANTHER" id="PTHR46655:SF1">
    <property type="entry name" value="HISTONE-LYSINE N-METHYLTRANSFERASE ATXR3"/>
    <property type="match status" value="1"/>
</dbReference>
<feature type="region of interest" description="Disordered" evidence="1">
    <location>
        <begin position="1660"/>
        <end position="1734"/>
    </location>
</feature>
<feature type="compositionally biased region" description="Basic and acidic residues" evidence="1">
    <location>
        <begin position="280"/>
        <end position="297"/>
    </location>
</feature>
<keyword evidence="4" id="KW-1185">Reference proteome</keyword>
<evidence type="ECO:0000313" key="3">
    <source>
        <dbReference type="EMBL" id="KAH9323189.1"/>
    </source>
</evidence>
<dbReference type="InterPro" id="IPR057851">
    <property type="entry name" value="ATXR3_GYF"/>
</dbReference>
<dbReference type="SMART" id="SM00317">
    <property type="entry name" value="SET"/>
    <property type="match status" value="1"/>
</dbReference>
<feature type="compositionally biased region" description="Basic and acidic residues" evidence="1">
    <location>
        <begin position="363"/>
        <end position="372"/>
    </location>
</feature>
<dbReference type="Pfam" id="PF14237">
    <property type="entry name" value="GYF_2"/>
    <property type="match status" value="1"/>
</dbReference>
<feature type="compositionally biased region" description="Basic and acidic residues" evidence="1">
    <location>
        <begin position="452"/>
        <end position="463"/>
    </location>
</feature>
<feature type="region of interest" description="Disordered" evidence="1">
    <location>
        <begin position="1190"/>
        <end position="1242"/>
    </location>
</feature>
<feature type="compositionally biased region" description="Basic and acidic residues" evidence="1">
    <location>
        <begin position="150"/>
        <end position="166"/>
    </location>
</feature>
<proteinExistence type="predicted"/>
<dbReference type="InterPro" id="IPR035445">
    <property type="entry name" value="GYF-like_dom_sf"/>
</dbReference>
<feature type="compositionally biased region" description="Polar residues" evidence="1">
    <location>
        <begin position="1430"/>
        <end position="1444"/>
    </location>
</feature>
<feature type="compositionally biased region" description="Basic residues" evidence="1">
    <location>
        <begin position="328"/>
        <end position="337"/>
    </location>
</feature>